<dbReference type="PROSITE" id="PS52050">
    <property type="entry name" value="WYL"/>
    <property type="match status" value="1"/>
</dbReference>
<dbReference type="PANTHER" id="PTHR34580:SF3">
    <property type="entry name" value="PROTEIN PAFB"/>
    <property type="match status" value="1"/>
</dbReference>
<dbReference type="Proteomes" id="UP000219621">
    <property type="component" value="Unassembled WGS sequence"/>
</dbReference>
<proteinExistence type="predicted"/>
<dbReference type="InterPro" id="IPR013196">
    <property type="entry name" value="HTH_11"/>
</dbReference>
<evidence type="ECO:0000313" key="4">
    <source>
        <dbReference type="Proteomes" id="UP000219621"/>
    </source>
</evidence>
<name>A0A286G2L1_9PROT</name>
<dbReference type="InterPro" id="IPR036390">
    <property type="entry name" value="WH_DNA-bd_sf"/>
</dbReference>
<feature type="domain" description="WYL" evidence="2">
    <location>
        <begin position="142"/>
        <end position="208"/>
    </location>
</feature>
<sequence length="230" mass="25224">MRTYRLMSLLDHLRRRSAPVSAEVLAAETGVSVRTLYRDMATLQGMGVPVRGEAGVGYRLEKGAFLPPLSFDADELDAVMLGLRLVAARGDAPLAQAARRVTGKIAAALPEDRRDAYTRLPWRAASRGAAPTAEGADDGRRNLDVLRTAVRDRMILRLAYRDAAGRASDRTVHPLGLTAFDTVWLLTAWCETRDAFRDFRLDRIAAVTPTGATFAPLPGRRFEDYLATLA</sequence>
<evidence type="ECO:0000259" key="1">
    <source>
        <dbReference type="Pfam" id="PF08279"/>
    </source>
</evidence>
<dbReference type="InterPro" id="IPR026881">
    <property type="entry name" value="WYL_dom"/>
</dbReference>
<evidence type="ECO:0000313" key="3">
    <source>
        <dbReference type="EMBL" id="SOD89702.1"/>
    </source>
</evidence>
<dbReference type="Pfam" id="PF13280">
    <property type="entry name" value="WYL"/>
    <property type="match status" value="1"/>
</dbReference>
<dbReference type="AlphaFoldDB" id="A0A286G2L1"/>
<evidence type="ECO:0000259" key="2">
    <source>
        <dbReference type="Pfam" id="PF13280"/>
    </source>
</evidence>
<dbReference type="Gene3D" id="1.10.10.10">
    <property type="entry name" value="Winged helix-like DNA-binding domain superfamily/Winged helix DNA-binding domain"/>
    <property type="match status" value="1"/>
</dbReference>
<protein>
    <submittedName>
        <fullName evidence="3">HTH domain-containing protein</fullName>
    </submittedName>
</protein>
<organism evidence="3 4">
    <name type="scientific">Caenispirillum bisanense</name>
    <dbReference type="NCBI Taxonomy" id="414052"/>
    <lineage>
        <taxon>Bacteria</taxon>
        <taxon>Pseudomonadati</taxon>
        <taxon>Pseudomonadota</taxon>
        <taxon>Alphaproteobacteria</taxon>
        <taxon>Rhodospirillales</taxon>
        <taxon>Novispirillaceae</taxon>
        <taxon>Caenispirillum</taxon>
    </lineage>
</organism>
<dbReference type="EMBL" id="OCNJ01000001">
    <property type="protein sequence ID" value="SOD89702.1"/>
    <property type="molecule type" value="Genomic_DNA"/>
</dbReference>
<dbReference type="SUPFAM" id="SSF46785">
    <property type="entry name" value="Winged helix' DNA-binding domain"/>
    <property type="match status" value="1"/>
</dbReference>
<dbReference type="InterPro" id="IPR036388">
    <property type="entry name" value="WH-like_DNA-bd_sf"/>
</dbReference>
<dbReference type="OrthoDB" id="9807255at2"/>
<dbReference type="RefSeq" id="WP_097277204.1">
    <property type="nucleotide sequence ID" value="NZ_OCNJ01000001.1"/>
</dbReference>
<gene>
    <name evidence="3" type="ORF">SAMN05421508_101307</name>
</gene>
<dbReference type="Pfam" id="PF08279">
    <property type="entry name" value="HTH_11"/>
    <property type="match status" value="1"/>
</dbReference>
<keyword evidence="4" id="KW-1185">Reference proteome</keyword>
<dbReference type="PANTHER" id="PTHR34580">
    <property type="match status" value="1"/>
</dbReference>
<accession>A0A286G2L1</accession>
<reference evidence="4" key="1">
    <citation type="submission" date="2017-09" db="EMBL/GenBank/DDBJ databases">
        <authorList>
            <person name="Varghese N."/>
            <person name="Submissions S."/>
        </authorList>
    </citation>
    <scope>NUCLEOTIDE SEQUENCE [LARGE SCALE GENOMIC DNA]</scope>
    <source>
        <strain evidence="4">USBA 140</strain>
    </source>
</reference>
<dbReference type="InterPro" id="IPR051534">
    <property type="entry name" value="CBASS_pafABC_assoc_protein"/>
</dbReference>
<feature type="domain" description="Helix-turn-helix type 11" evidence="1">
    <location>
        <begin position="5"/>
        <end position="59"/>
    </location>
</feature>